<gene>
    <name evidence="7" type="ORF">CWC19_10805</name>
    <name evidence="8" type="ORF">CWC20_04810</name>
</gene>
<feature type="transmembrane region" description="Helical" evidence="6">
    <location>
        <begin position="117"/>
        <end position="138"/>
    </location>
</feature>
<feature type="transmembrane region" description="Helical" evidence="6">
    <location>
        <begin position="368"/>
        <end position="385"/>
    </location>
</feature>
<feature type="transmembrane region" description="Helical" evidence="6">
    <location>
        <begin position="248"/>
        <end position="270"/>
    </location>
</feature>
<comment type="subcellular location">
    <subcellularLocation>
        <location evidence="1">Membrane</location>
        <topology evidence="1">Multi-pass membrane protein</topology>
    </subcellularLocation>
</comment>
<dbReference type="Proteomes" id="UP000307217">
    <property type="component" value="Unassembled WGS sequence"/>
</dbReference>
<feature type="transmembrane region" description="Helical" evidence="6">
    <location>
        <begin position="27"/>
        <end position="50"/>
    </location>
</feature>
<keyword evidence="5 6" id="KW-0472">Membrane</keyword>
<feature type="transmembrane region" description="Helical" evidence="6">
    <location>
        <begin position="145"/>
        <end position="166"/>
    </location>
</feature>
<reference evidence="7" key="3">
    <citation type="submission" date="2019-09" db="EMBL/GenBank/DDBJ databases">
        <title>Co-occurence of chitin degradation, pigmentation and bioactivity in marine Pseudoalteromonas.</title>
        <authorList>
            <person name="Sonnenschein E.C."/>
            <person name="Bech P.K."/>
        </authorList>
    </citation>
    <scope>NUCLEOTIDE SEQUENCE</scope>
    <source>
        <strain evidence="7">S3790</strain>
        <strain evidence="9">S3895</strain>
    </source>
</reference>
<dbReference type="PANTHER" id="PTHR42893:SF46">
    <property type="entry name" value="PROTEIN DETOXIFICATION 44, CHLOROPLASTIC"/>
    <property type="match status" value="1"/>
</dbReference>
<evidence type="ECO:0000313" key="7">
    <source>
        <dbReference type="EMBL" id="TMO68202.1"/>
    </source>
</evidence>
<dbReference type="InterPro" id="IPR002528">
    <property type="entry name" value="MATE_fam"/>
</dbReference>
<dbReference type="GO" id="GO:0015297">
    <property type="term" value="F:antiporter activity"/>
    <property type="evidence" value="ECO:0007669"/>
    <property type="project" value="InterPro"/>
</dbReference>
<dbReference type="CDD" id="cd13136">
    <property type="entry name" value="MATE_DinF_like"/>
    <property type="match status" value="1"/>
</dbReference>
<dbReference type="GO" id="GO:0005886">
    <property type="term" value="C:plasma membrane"/>
    <property type="evidence" value="ECO:0007669"/>
    <property type="project" value="TreeGrafter"/>
</dbReference>
<organism evidence="7 10">
    <name type="scientific">Pseudoalteromonas aurantia</name>
    <dbReference type="NCBI Taxonomy" id="43654"/>
    <lineage>
        <taxon>Bacteria</taxon>
        <taxon>Pseudomonadati</taxon>
        <taxon>Pseudomonadota</taxon>
        <taxon>Gammaproteobacteria</taxon>
        <taxon>Alteromonadales</taxon>
        <taxon>Pseudoalteromonadaceae</taxon>
        <taxon>Pseudoalteromonas</taxon>
    </lineage>
</organism>
<sequence>MILSNISVPLLGLVDTAVIGHLSSAHYLAGIALGSSSIAVLFWLASFLRMSTTGVIAQAFGAKDFDKIKQLLVSSLLLSLLFALTLIALSPTLLSVIASLSQSSEEVMVQASTYFSIRIWSAPAALGNLVLLGLMLGMHYGKGPFYLVLFTNLVNIVLDVVLVLVLDLGVAGAASASVIADYSALFLAIYLIKKLFRRYGVIWNIQFPSRGSIARLLTLNRDIFIRSLLLQLCFSFMTFYGARLGEVTLAANAVLLNFLMLVSFALDGIAYAAEAKVGAAKGEGDPVQVRLWVNVSVFWGALFALGYCAFFALFGSSIIRLLTNIPSVITEASLYLPWLIVLPVVAMGCFLFDGVFVGLTRAKEMRNSMFIAVVLGFFTPVVLTLEWGNHGLWFAMSCFMAMRGATLFYRYRQICHQGALLQ</sequence>
<reference evidence="9 10" key="1">
    <citation type="submission" date="2018-01" db="EMBL/GenBank/DDBJ databases">
        <authorList>
            <person name="Paulsen S."/>
            <person name="Gram L.K."/>
        </authorList>
    </citation>
    <scope>NUCLEOTIDE SEQUENCE [LARGE SCALE GENOMIC DNA]</scope>
    <source>
        <strain evidence="7 10">S3790</strain>
        <strain evidence="8 9">S3895</strain>
    </source>
</reference>
<feature type="transmembrane region" description="Helical" evidence="6">
    <location>
        <begin position="223"/>
        <end position="242"/>
    </location>
</feature>
<protein>
    <submittedName>
        <fullName evidence="7">MATE family efflux transporter</fullName>
    </submittedName>
</protein>
<dbReference type="AlphaFoldDB" id="A0A5S3V8M7"/>
<evidence type="ECO:0000256" key="1">
    <source>
        <dbReference type="ARBA" id="ARBA00004141"/>
    </source>
</evidence>
<evidence type="ECO:0000313" key="10">
    <source>
        <dbReference type="Proteomes" id="UP000307217"/>
    </source>
</evidence>
<accession>A0A5S3V8M7</accession>
<evidence type="ECO:0000313" key="9">
    <source>
        <dbReference type="Proteomes" id="UP000307164"/>
    </source>
</evidence>
<dbReference type="Proteomes" id="UP000307164">
    <property type="component" value="Unassembled WGS sequence"/>
</dbReference>
<dbReference type="GO" id="GO:0042910">
    <property type="term" value="F:xenobiotic transmembrane transporter activity"/>
    <property type="evidence" value="ECO:0007669"/>
    <property type="project" value="InterPro"/>
</dbReference>
<dbReference type="EMBL" id="PNBW01000022">
    <property type="protein sequence ID" value="TMO77092.1"/>
    <property type="molecule type" value="Genomic_DNA"/>
</dbReference>
<proteinExistence type="inferred from homology"/>
<feature type="transmembrane region" description="Helical" evidence="6">
    <location>
        <begin position="172"/>
        <end position="192"/>
    </location>
</feature>
<keyword evidence="9" id="KW-1185">Reference proteome</keyword>
<evidence type="ECO:0000256" key="3">
    <source>
        <dbReference type="ARBA" id="ARBA00022692"/>
    </source>
</evidence>
<name>A0A5S3V8M7_9GAMM</name>
<evidence type="ECO:0000256" key="5">
    <source>
        <dbReference type="ARBA" id="ARBA00023136"/>
    </source>
</evidence>
<comment type="caution">
    <text evidence="7">The sequence shown here is derived from an EMBL/GenBank/DDBJ whole genome shotgun (WGS) entry which is preliminary data.</text>
</comment>
<dbReference type="PANTHER" id="PTHR42893">
    <property type="entry name" value="PROTEIN DETOXIFICATION 44, CHLOROPLASTIC-RELATED"/>
    <property type="match status" value="1"/>
</dbReference>
<feature type="transmembrane region" description="Helical" evidence="6">
    <location>
        <begin position="391"/>
        <end position="409"/>
    </location>
</feature>
<dbReference type="InterPro" id="IPR044644">
    <property type="entry name" value="DinF-like"/>
</dbReference>
<comment type="similarity">
    <text evidence="2">Belongs to the multi antimicrobial extrusion (MATE) (TC 2.A.66.1) family.</text>
</comment>
<dbReference type="NCBIfam" id="TIGR00797">
    <property type="entry name" value="matE"/>
    <property type="match status" value="1"/>
</dbReference>
<feature type="transmembrane region" description="Helical" evidence="6">
    <location>
        <begin position="71"/>
        <end position="97"/>
    </location>
</feature>
<evidence type="ECO:0000256" key="6">
    <source>
        <dbReference type="SAM" id="Phobius"/>
    </source>
</evidence>
<reference evidence="10" key="2">
    <citation type="submission" date="2019-06" db="EMBL/GenBank/DDBJ databases">
        <title>Co-occurence of chitin degradation, pigmentation and bioactivity in marine Pseudoalteromonas.</title>
        <authorList>
            <person name="Sonnenschein E.C."/>
            <person name="Bech P.K."/>
        </authorList>
    </citation>
    <scope>NUCLEOTIDE SEQUENCE [LARGE SCALE GENOMIC DNA]</scope>
    <source>
        <strain evidence="10">S3790</strain>
        <strain evidence="8">S3895</strain>
    </source>
</reference>
<dbReference type="EMBL" id="PNBX01000043">
    <property type="protein sequence ID" value="TMO68202.1"/>
    <property type="molecule type" value="Genomic_DNA"/>
</dbReference>
<keyword evidence="3 6" id="KW-0812">Transmembrane</keyword>
<evidence type="ECO:0000313" key="8">
    <source>
        <dbReference type="EMBL" id="TMO77092.1"/>
    </source>
</evidence>
<keyword evidence="4 6" id="KW-1133">Transmembrane helix</keyword>
<feature type="transmembrane region" description="Helical" evidence="6">
    <location>
        <begin position="335"/>
        <end position="356"/>
    </location>
</feature>
<feature type="transmembrane region" description="Helical" evidence="6">
    <location>
        <begin position="291"/>
        <end position="315"/>
    </location>
</feature>
<evidence type="ECO:0000256" key="4">
    <source>
        <dbReference type="ARBA" id="ARBA00022989"/>
    </source>
</evidence>
<dbReference type="Pfam" id="PF01554">
    <property type="entry name" value="MatE"/>
    <property type="match status" value="2"/>
</dbReference>
<dbReference type="OrthoDB" id="9789527at2"/>
<evidence type="ECO:0000256" key="2">
    <source>
        <dbReference type="ARBA" id="ARBA00010199"/>
    </source>
</evidence>
<dbReference type="RefSeq" id="WP_138591891.1">
    <property type="nucleotide sequence ID" value="NZ_PNBW01000022.1"/>
</dbReference>